<dbReference type="Gene3D" id="3.90.330.10">
    <property type="entry name" value="Nitrile hydratase alpha /Thiocyanate hydrolase gamma"/>
    <property type="match status" value="1"/>
</dbReference>
<dbReference type="RefSeq" id="WP_188773425.1">
    <property type="nucleotide sequence ID" value="NZ_BMMB01000001.1"/>
</dbReference>
<protein>
    <recommendedName>
        <fullName evidence="3">NHLP leader peptide family natural product</fullName>
    </recommendedName>
</protein>
<dbReference type="EMBL" id="JAVDQH010000011">
    <property type="protein sequence ID" value="MDR6245010.1"/>
    <property type="molecule type" value="Genomic_DNA"/>
</dbReference>
<dbReference type="SUPFAM" id="SSF56209">
    <property type="entry name" value="Nitrile hydratase alpha chain"/>
    <property type="match status" value="1"/>
</dbReference>
<reference evidence="1 2" key="1">
    <citation type="submission" date="2023-07" db="EMBL/GenBank/DDBJ databases">
        <title>Genomic Encyclopedia of Type Strains, Phase IV (KMG-IV): sequencing the most valuable type-strain genomes for metagenomic binning, comparative biology and taxonomic classification.</title>
        <authorList>
            <person name="Goeker M."/>
        </authorList>
    </citation>
    <scope>NUCLEOTIDE SEQUENCE [LARGE SCALE GENOMIC DNA]</scope>
    <source>
        <strain evidence="1 2">DSM 22170</strain>
    </source>
</reference>
<dbReference type="InterPro" id="IPR036648">
    <property type="entry name" value="CN_Hdrase_a/SCN_Hdrase_g_sf"/>
</dbReference>
<accession>A0ABU1J0G3</accession>
<evidence type="ECO:0000313" key="2">
    <source>
        <dbReference type="Proteomes" id="UP001185028"/>
    </source>
</evidence>
<comment type="caution">
    <text evidence="1">The sequence shown here is derived from an EMBL/GenBank/DDBJ whole genome shotgun (WGS) entry which is preliminary data.</text>
</comment>
<name>A0ABU1J0G3_9BACL</name>
<evidence type="ECO:0008006" key="3">
    <source>
        <dbReference type="Google" id="ProtNLM"/>
    </source>
</evidence>
<dbReference type="NCBIfam" id="TIGR03793">
    <property type="entry name" value="leader_NHLP"/>
    <property type="match status" value="1"/>
</dbReference>
<evidence type="ECO:0000313" key="1">
    <source>
        <dbReference type="EMBL" id="MDR6245010.1"/>
    </source>
</evidence>
<keyword evidence="2" id="KW-1185">Reference proteome</keyword>
<organism evidence="1 2">
    <name type="scientific">Paenibacillus hunanensis</name>
    <dbReference type="NCBI Taxonomy" id="539262"/>
    <lineage>
        <taxon>Bacteria</taxon>
        <taxon>Bacillati</taxon>
        <taxon>Bacillota</taxon>
        <taxon>Bacilli</taxon>
        <taxon>Bacillales</taxon>
        <taxon>Paenibacillaceae</taxon>
        <taxon>Paenibacillus</taxon>
    </lineage>
</organism>
<dbReference type="InterPro" id="IPR022513">
    <property type="entry name" value="TOMM_pelo"/>
</dbReference>
<dbReference type="Proteomes" id="UP001185028">
    <property type="component" value="Unassembled WGS sequence"/>
</dbReference>
<proteinExistence type="predicted"/>
<gene>
    <name evidence="1" type="ORF">JOC58_002908</name>
</gene>
<sequence length="80" mass="9187">MSSQAVFHTQVIQKAWEDPRFMELLKSNPKQALQEIMGISFPEHVKLTTIEETPEELYLVIPPKPSDVAAYSRLKTEASW</sequence>